<evidence type="ECO:0000313" key="3">
    <source>
        <dbReference type="RefSeq" id="XP_017784854.1"/>
    </source>
</evidence>
<protein>
    <submittedName>
        <fullName evidence="3">Uncharacterized protein LOC108568345</fullName>
    </submittedName>
</protein>
<reference evidence="3" key="1">
    <citation type="submission" date="2025-08" db="UniProtKB">
        <authorList>
            <consortium name="RefSeq"/>
        </authorList>
    </citation>
    <scope>IDENTIFICATION</scope>
    <source>
        <tissue evidence="3">Whole Larva</tissue>
    </source>
</reference>
<gene>
    <name evidence="3" type="primary">LOC108568345</name>
</gene>
<keyword evidence="2" id="KW-1185">Reference proteome</keyword>
<dbReference type="Proteomes" id="UP000695000">
    <property type="component" value="Unplaced"/>
</dbReference>
<dbReference type="GeneID" id="108568345"/>
<accession>A0ABM1NDF4</accession>
<evidence type="ECO:0000313" key="2">
    <source>
        <dbReference type="Proteomes" id="UP000695000"/>
    </source>
</evidence>
<evidence type="ECO:0000256" key="1">
    <source>
        <dbReference type="SAM" id="MobiDB-lite"/>
    </source>
</evidence>
<proteinExistence type="predicted"/>
<name>A0ABM1NDF4_NICVS</name>
<dbReference type="RefSeq" id="XP_017784854.1">
    <property type="nucleotide sequence ID" value="XM_017929365.1"/>
</dbReference>
<sequence>MSDVGSSSSDEIQKRKGIKYKIHSYFHFINKIRIKKLKKYHAVSDSDVALKHPLIEDLIQKSPMKKNGRLSNVTNLKPVGKGGVKGSSKTISKTYVRSKIPIRKKV</sequence>
<feature type="region of interest" description="Disordered" evidence="1">
    <location>
        <begin position="69"/>
        <end position="88"/>
    </location>
</feature>
<organism evidence="2 3">
    <name type="scientific">Nicrophorus vespilloides</name>
    <name type="common">Boreal carrion beetle</name>
    <dbReference type="NCBI Taxonomy" id="110193"/>
    <lineage>
        <taxon>Eukaryota</taxon>
        <taxon>Metazoa</taxon>
        <taxon>Ecdysozoa</taxon>
        <taxon>Arthropoda</taxon>
        <taxon>Hexapoda</taxon>
        <taxon>Insecta</taxon>
        <taxon>Pterygota</taxon>
        <taxon>Neoptera</taxon>
        <taxon>Endopterygota</taxon>
        <taxon>Coleoptera</taxon>
        <taxon>Polyphaga</taxon>
        <taxon>Staphyliniformia</taxon>
        <taxon>Silphidae</taxon>
        <taxon>Nicrophorinae</taxon>
        <taxon>Nicrophorus</taxon>
    </lineage>
</organism>